<dbReference type="AlphaFoldDB" id="A0A5S9N3T0"/>
<protein>
    <recommendedName>
        <fullName evidence="2">Potassium channel domain-containing protein</fullName>
    </recommendedName>
</protein>
<evidence type="ECO:0000313" key="3">
    <source>
        <dbReference type="EMBL" id="CAA0081136.1"/>
    </source>
</evidence>
<dbReference type="Gene3D" id="3.40.50.720">
    <property type="entry name" value="NAD(P)-binding Rossmann-like Domain"/>
    <property type="match status" value="1"/>
</dbReference>
<dbReference type="InterPro" id="IPR036291">
    <property type="entry name" value="NAD(P)-bd_dom_sf"/>
</dbReference>
<gene>
    <name evidence="3" type="ORF">DPBNPPHM_00320</name>
</gene>
<feature type="transmembrane region" description="Helical" evidence="1">
    <location>
        <begin position="20"/>
        <end position="40"/>
    </location>
</feature>
<dbReference type="Pfam" id="PF07885">
    <property type="entry name" value="Ion_trans_2"/>
    <property type="match status" value="1"/>
</dbReference>
<dbReference type="EMBL" id="CACSII010000001">
    <property type="protein sequence ID" value="CAA0081136.1"/>
    <property type="molecule type" value="Genomic_DNA"/>
</dbReference>
<name>A0A5S9N3T0_9GAMM</name>
<keyword evidence="1" id="KW-0812">Transmembrane</keyword>
<dbReference type="SUPFAM" id="SSF81324">
    <property type="entry name" value="Voltage-gated potassium channels"/>
    <property type="match status" value="1"/>
</dbReference>
<keyword evidence="1" id="KW-0472">Membrane</keyword>
<feature type="transmembrane region" description="Helical" evidence="1">
    <location>
        <begin position="77"/>
        <end position="99"/>
    </location>
</feature>
<dbReference type="InterPro" id="IPR013099">
    <property type="entry name" value="K_chnl_dom"/>
</dbReference>
<feature type="transmembrane region" description="Helical" evidence="1">
    <location>
        <begin position="52"/>
        <end position="71"/>
    </location>
</feature>
<evidence type="ECO:0000259" key="2">
    <source>
        <dbReference type="Pfam" id="PF07885"/>
    </source>
</evidence>
<reference evidence="3 4" key="1">
    <citation type="submission" date="2019-11" db="EMBL/GenBank/DDBJ databases">
        <authorList>
            <person name="Holert J."/>
        </authorList>
    </citation>
    <scope>NUCLEOTIDE SEQUENCE [LARGE SCALE GENOMIC DNA]</scope>
    <source>
        <strain evidence="3">BC5_2</strain>
    </source>
</reference>
<keyword evidence="1" id="KW-1133">Transmembrane helix</keyword>
<dbReference type="InterPro" id="IPR050721">
    <property type="entry name" value="Trk_Ktr_HKT_K-transport"/>
</dbReference>
<dbReference type="PANTHER" id="PTHR43833">
    <property type="entry name" value="POTASSIUM CHANNEL PROTEIN 2-RELATED-RELATED"/>
    <property type="match status" value="1"/>
</dbReference>
<organism evidence="3 4">
    <name type="scientific">BD1-7 clade bacterium</name>
    <dbReference type="NCBI Taxonomy" id="2029982"/>
    <lineage>
        <taxon>Bacteria</taxon>
        <taxon>Pseudomonadati</taxon>
        <taxon>Pseudomonadota</taxon>
        <taxon>Gammaproteobacteria</taxon>
        <taxon>Cellvibrionales</taxon>
        <taxon>Spongiibacteraceae</taxon>
        <taxon>BD1-7 clade</taxon>
    </lineage>
</organism>
<proteinExistence type="predicted"/>
<feature type="domain" description="Potassium channel" evidence="2">
    <location>
        <begin position="27"/>
        <end position="102"/>
    </location>
</feature>
<dbReference type="SUPFAM" id="SSF51735">
    <property type="entry name" value="NAD(P)-binding Rossmann-fold domains"/>
    <property type="match status" value="1"/>
</dbReference>
<dbReference type="PANTHER" id="PTHR43833:SF9">
    <property type="entry name" value="POTASSIUM CHANNEL PROTEIN YUGO-RELATED"/>
    <property type="match status" value="1"/>
</dbReference>
<accession>A0A5S9N3T0</accession>
<dbReference type="Gene3D" id="1.10.287.70">
    <property type="match status" value="1"/>
</dbReference>
<sequence>MPVLARLRKLFLKHFMDMRWYSVGLTIAFYVVTTYLLLWLVGERALISGVDYFYWLIVTASTVGYGDLSPVTPAGKLIVAFFVIPFGLGLFALVIGRIATFVSFHWRKGVQGLKSLSHHNHILVIGWNEKRTLHLLRLLLRESAAQADGPKIALAVMADIINPLPDEIGFVRVESFTNDADMARAGLSAASCIIIDNPDDDVTMTTALYCTAHNPDAHTIAYFQQDGLDTLLKSHCPNIECMPSVAVEMMAKSAMDRGSSVLHHELLSADEGMTQFSMPFHLSSPATVEAVMIALKKRCNATLIGISSNGIDSIALNPAWDELIQPQSTLYYIAEQRIRLSATDWSELDV</sequence>
<evidence type="ECO:0000313" key="4">
    <source>
        <dbReference type="Proteomes" id="UP000434580"/>
    </source>
</evidence>
<dbReference type="Proteomes" id="UP000434580">
    <property type="component" value="Unassembled WGS sequence"/>
</dbReference>
<evidence type="ECO:0000256" key="1">
    <source>
        <dbReference type="SAM" id="Phobius"/>
    </source>
</evidence>